<dbReference type="GO" id="GO:0005829">
    <property type="term" value="C:cytosol"/>
    <property type="evidence" value="ECO:0007669"/>
    <property type="project" value="TreeGrafter"/>
</dbReference>
<accession>A0A1G5VVK6</accession>
<sequence>MYLEKINSPEDIKQYTAQDRKKLAEEMRQAIIQRVSVHGGHLGPDLGFVEASIALHTVFNSPEDKIVFDVSHQCYPHKMLTGRSQAYLSPEHYDDVSGYTNPDESEHDFFNVGHTSTSLSLASGLAKARDLKGTHENIIAVIGDGSMSGGEALEGLDTIGEMGTNLIIVFNDNNQSIAEVHGGMYKQFAKLRETHGQYPHNLFRAMGLDYRFVEHGNDTEELIRVFREVKDIDHPIVIHVVTRKGLGYKPAEENKEKWHSCRGFNIATGEKIGKGPNPYFDTTASYLLHRMKWDHRLAAIAAATPSNFGFTPDKRKEAGNQYIDVGIAEEQAAAMASGMAKNGVHPVFATSATFLQRAYDQISQDVCINNNPVTFLVTWAGFEAMNDVTHLGIFDIPMLTSIPNLIYLAPTSVAEYRAILDWSINQKEHPVAIRVPLPMFTDSDSPVQSSYDRLNQSLVTHSGKDIAILGVGNMYHVARKAAAHLKDKGLDVTIINPLFLSGLDTQLLTQLMDSHRLVVTLEDGVLDGGFGEKVAAFYGPTTMRVMNFGLKKEFRDRYDRQELAQENHLTEEQIASDVWDAFCQLK</sequence>
<dbReference type="InterPro" id="IPR005477">
    <property type="entry name" value="Dxylulose-5-P_synthase"/>
</dbReference>
<dbReference type="GO" id="GO:0019288">
    <property type="term" value="P:isopentenyl diphosphate biosynthetic process, methylerythritol 4-phosphate pathway"/>
    <property type="evidence" value="ECO:0007669"/>
    <property type="project" value="TreeGrafter"/>
</dbReference>
<dbReference type="Pfam" id="PF02780">
    <property type="entry name" value="Transketolase_C"/>
    <property type="match status" value="1"/>
</dbReference>
<dbReference type="NCBIfam" id="NF003933">
    <property type="entry name" value="PRK05444.2-2"/>
    <property type="match status" value="1"/>
</dbReference>
<evidence type="ECO:0000256" key="5">
    <source>
        <dbReference type="ARBA" id="ARBA00011738"/>
    </source>
</evidence>
<keyword evidence="15" id="KW-1185">Reference proteome</keyword>
<dbReference type="GO" id="GO:0009228">
    <property type="term" value="P:thiamine biosynthetic process"/>
    <property type="evidence" value="ECO:0007669"/>
    <property type="project" value="UniProtKB-KW"/>
</dbReference>
<dbReference type="NCBIfam" id="NF008968">
    <property type="entry name" value="PRK12315.1"/>
    <property type="match status" value="1"/>
</dbReference>
<dbReference type="CDD" id="cd02007">
    <property type="entry name" value="TPP_DXS"/>
    <property type="match status" value="1"/>
</dbReference>
<dbReference type="InterPro" id="IPR005475">
    <property type="entry name" value="Transketolase-like_Pyr-bd"/>
</dbReference>
<dbReference type="PANTHER" id="PTHR43322:SF1">
    <property type="entry name" value="1-DEOXY-D-XYLULOSE-5-PHOSPHATE SYNTHASE"/>
    <property type="match status" value="1"/>
</dbReference>
<dbReference type="GeneID" id="87755948"/>
<dbReference type="InterPro" id="IPR009014">
    <property type="entry name" value="Transketo_C/PFOR_II"/>
</dbReference>
<evidence type="ECO:0000256" key="2">
    <source>
        <dbReference type="ARBA" id="ARBA00001964"/>
    </source>
</evidence>
<evidence type="ECO:0000259" key="13">
    <source>
        <dbReference type="SMART" id="SM00861"/>
    </source>
</evidence>
<dbReference type="Gene3D" id="3.40.50.970">
    <property type="match status" value="2"/>
</dbReference>
<dbReference type="PROSITE" id="PS00801">
    <property type="entry name" value="TRANSKETOLASE_1"/>
    <property type="match status" value="1"/>
</dbReference>
<comment type="cofactor">
    <cofactor evidence="1">
        <name>Mg(2+)</name>
        <dbReference type="ChEBI" id="CHEBI:18420"/>
    </cofactor>
</comment>
<keyword evidence="12" id="KW-0414">Isoprene biosynthesis</keyword>
<dbReference type="SUPFAM" id="SSF52922">
    <property type="entry name" value="TK C-terminal domain-like"/>
    <property type="match status" value="1"/>
</dbReference>
<comment type="cofactor">
    <cofactor evidence="2">
        <name>thiamine diphosphate</name>
        <dbReference type="ChEBI" id="CHEBI:58937"/>
    </cofactor>
</comment>
<comment type="pathway">
    <text evidence="3">Metabolic intermediate biosynthesis; 1-deoxy-D-xylulose 5-phosphate biosynthesis; 1-deoxy-D-xylulose 5-phosphate from D-glyceraldehyde 3-phosphate and pyruvate: step 1/1.</text>
</comment>
<comment type="subunit">
    <text evidence="5">Homodimer.</text>
</comment>
<dbReference type="Pfam" id="PF13292">
    <property type="entry name" value="DXP_synthase_N"/>
    <property type="match status" value="2"/>
</dbReference>
<keyword evidence="7" id="KW-0808">Transferase</keyword>
<reference evidence="14 15" key="1">
    <citation type="submission" date="2016-10" db="EMBL/GenBank/DDBJ databases">
        <authorList>
            <person name="de Groot N.N."/>
        </authorList>
    </citation>
    <scope>NUCLEOTIDE SEQUENCE [LARGE SCALE GENOMIC DNA]</scope>
    <source>
        <strain evidence="14 15">DSM 15230</strain>
    </source>
</reference>
<dbReference type="FunFam" id="3.40.50.970:FF:000010">
    <property type="entry name" value="1-deoxy-D-xylulose-5-phosphate synthase"/>
    <property type="match status" value="1"/>
</dbReference>
<evidence type="ECO:0000256" key="7">
    <source>
        <dbReference type="ARBA" id="ARBA00022679"/>
    </source>
</evidence>
<dbReference type="GO" id="GO:0016114">
    <property type="term" value="P:terpenoid biosynthetic process"/>
    <property type="evidence" value="ECO:0007669"/>
    <property type="project" value="InterPro"/>
</dbReference>
<dbReference type="EC" id="2.2.1.7" evidence="6"/>
<dbReference type="UniPathway" id="UPA00064">
    <property type="reaction ID" value="UER00091"/>
</dbReference>
<dbReference type="Gene3D" id="3.40.50.920">
    <property type="match status" value="1"/>
</dbReference>
<dbReference type="GO" id="GO:0008661">
    <property type="term" value="F:1-deoxy-D-xylulose-5-phosphate synthase activity"/>
    <property type="evidence" value="ECO:0007669"/>
    <property type="project" value="UniProtKB-EC"/>
</dbReference>
<evidence type="ECO:0000256" key="9">
    <source>
        <dbReference type="ARBA" id="ARBA00022842"/>
    </source>
</evidence>
<dbReference type="Proteomes" id="UP000199689">
    <property type="component" value="Unassembled WGS sequence"/>
</dbReference>
<evidence type="ECO:0000256" key="10">
    <source>
        <dbReference type="ARBA" id="ARBA00022977"/>
    </source>
</evidence>
<evidence type="ECO:0000313" key="15">
    <source>
        <dbReference type="Proteomes" id="UP000199689"/>
    </source>
</evidence>
<evidence type="ECO:0000256" key="1">
    <source>
        <dbReference type="ARBA" id="ARBA00001946"/>
    </source>
</evidence>
<gene>
    <name evidence="14" type="ORF">SAMN02910343_00921</name>
</gene>
<keyword evidence="8" id="KW-0479">Metal-binding</keyword>
<organism evidence="14 15">
    <name type="scientific">Allisonella histaminiformans</name>
    <dbReference type="NCBI Taxonomy" id="209880"/>
    <lineage>
        <taxon>Bacteria</taxon>
        <taxon>Bacillati</taxon>
        <taxon>Bacillota</taxon>
        <taxon>Negativicutes</taxon>
        <taxon>Veillonellales</taxon>
        <taxon>Veillonellaceae</taxon>
        <taxon>Allisonella</taxon>
    </lineage>
</organism>
<proteinExistence type="inferred from homology"/>
<evidence type="ECO:0000256" key="3">
    <source>
        <dbReference type="ARBA" id="ARBA00004980"/>
    </source>
</evidence>
<dbReference type="CDD" id="cd07033">
    <property type="entry name" value="TPP_PYR_DXS_TK_like"/>
    <property type="match status" value="1"/>
</dbReference>
<dbReference type="RefSeq" id="WP_091364352.1">
    <property type="nucleotide sequence ID" value="NZ_FMXA01000010.1"/>
</dbReference>
<protein>
    <recommendedName>
        <fullName evidence="6">1-deoxy-D-xylulose-5-phosphate synthase</fullName>
        <ecNumber evidence="6">2.2.1.7</ecNumber>
    </recommendedName>
</protein>
<evidence type="ECO:0000313" key="14">
    <source>
        <dbReference type="EMBL" id="SDA49931.1"/>
    </source>
</evidence>
<evidence type="ECO:0000256" key="8">
    <source>
        <dbReference type="ARBA" id="ARBA00022723"/>
    </source>
</evidence>
<dbReference type="SMART" id="SM00861">
    <property type="entry name" value="Transket_pyr"/>
    <property type="match status" value="1"/>
</dbReference>
<dbReference type="SUPFAM" id="SSF52518">
    <property type="entry name" value="Thiamin diphosphate-binding fold (THDP-binding)"/>
    <property type="match status" value="2"/>
</dbReference>
<dbReference type="EMBL" id="FMXA01000010">
    <property type="protein sequence ID" value="SDA49931.1"/>
    <property type="molecule type" value="Genomic_DNA"/>
</dbReference>
<evidence type="ECO:0000256" key="6">
    <source>
        <dbReference type="ARBA" id="ARBA00013150"/>
    </source>
</evidence>
<dbReference type="GO" id="GO:0046872">
    <property type="term" value="F:metal ion binding"/>
    <property type="evidence" value="ECO:0007669"/>
    <property type="project" value="UniProtKB-KW"/>
</dbReference>
<name>A0A1G5VVK6_9FIRM</name>
<dbReference type="PANTHER" id="PTHR43322">
    <property type="entry name" value="1-D-DEOXYXYLULOSE 5-PHOSPHATE SYNTHASE-RELATED"/>
    <property type="match status" value="1"/>
</dbReference>
<dbReference type="OrthoDB" id="9803371at2"/>
<keyword evidence="9" id="KW-0460">Magnesium</keyword>
<evidence type="ECO:0000256" key="12">
    <source>
        <dbReference type="ARBA" id="ARBA00023229"/>
    </source>
</evidence>
<evidence type="ECO:0000256" key="4">
    <source>
        <dbReference type="ARBA" id="ARBA00011081"/>
    </source>
</evidence>
<dbReference type="Pfam" id="PF02779">
    <property type="entry name" value="Transket_pyr"/>
    <property type="match status" value="1"/>
</dbReference>
<keyword evidence="11" id="KW-0786">Thiamine pyrophosphate</keyword>
<keyword evidence="10" id="KW-0784">Thiamine biosynthesis</keyword>
<dbReference type="AlphaFoldDB" id="A0A1G5VVK6"/>
<evidence type="ECO:0000256" key="11">
    <source>
        <dbReference type="ARBA" id="ARBA00023052"/>
    </source>
</evidence>
<comment type="similarity">
    <text evidence="4">Belongs to the transketolase family. DXPS subfamily.</text>
</comment>
<dbReference type="InterPro" id="IPR029061">
    <property type="entry name" value="THDP-binding"/>
</dbReference>
<feature type="domain" description="Transketolase-like pyrimidine-binding" evidence="13">
    <location>
        <begin position="277"/>
        <end position="439"/>
    </location>
</feature>
<dbReference type="STRING" id="209880.SAMN02910343_00921"/>
<dbReference type="InterPro" id="IPR049557">
    <property type="entry name" value="Transketolase_CS"/>
</dbReference>
<dbReference type="InterPro" id="IPR033248">
    <property type="entry name" value="Transketolase_C"/>
</dbReference>